<dbReference type="Proteomes" id="UP000321570">
    <property type="component" value="Unassembled WGS sequence"/>
</dbReference>
<dbReference type="AlphaFoldDB" id="A0A564Y3Q9"/>
<protein>
    <submittedName>
        <fullName evidence="1">Uncharacterized protein</fullName>
    </submittedName>
</protein>
<sequence>MESSMPKVVAARLISESVVPKQQSVPKSLLFDHKTNQICSPKERKVGCYYFCLVQDSHTSIRSRSLKCLGQRNQIPDNLRTVCPHKRSASVEDNCKEPEEIGHGVPVFLASGTVSK</sequence>
<keyword evidence="2" id="KW-1185">Reference proteome</keyword>
<proteinExistence type="predicted"/>
<dbReference type="EMBL" id="CABIJS010000066">
    <property type="protein sequence ID" value="VUZ41619.1"/>
    <property type="molecule type" value="Genomic_DNA"/>
</dbReference>
<evidence type="ECO:0000313" key="2">
    <source>
        <dbReference type="Proteomes" id="UP000321570"/>
    </source>
</evidence>
<name>A0A564Y3Q9_HYMDI</name>
<reference evidence="1 2" key="1">
    <citation type="submission" date="2019-07" db="EMBL/GenBank/DDBJ databases">
        <authorList>
            <person name="Jastrzebski P J."/>
            <person name="Paukszto L."/>
            <person name="Jastrzebski P J."/>
        </authorList>
    </citation>
    <scope>NUCLEOTIDE SEQUENCE [LARGE SCALE GENOMIC DNA]</scope>
    <source>
        <strain evidence="1 2">WMS-il1</strain>
    </source>
</reference>
<accession>A0A564Y3Q9</accession>
<organism evidence="1 2">
    <name type="scientific">Hymenolepis diminuta</name>
    <name type="common">Rat tapeworm</name>
    <dbReference type="NCBI Taxonomy" id="6216"/>
    <lineage>
        <taxon>Eukaryota</taxon>
        <taxon>Metazoa</taxon>
        <taxon>Spiralia</taxon>
        <taxon>Lophotrochozoa</taxon>
        <taxon>Platyhelminthes</taxon>
        <taxon>Cestoda</taxon>
        <taxon>Eucestoda</taxon>
        <taxon>Cyclophyllidea</taxon>
        <taxon>Hymenolepididae</taxon>
        <taxon>Hymenolepis</taxon>
    </lineage>
</organism>
<gene>
    <name evidence="1" type="ORF">WMSIL1_LOCUS2583</name>
</gene>
<evidence type="ECO:0000313" key="1">
    <source>
        <dbReference type="EMBL" id="VUZ41619.1"/>
    </source>
</evidence>